<feature type="transmembrane region" description="Helical" evidence="1">
    <location>
        <begin position="43"/>
        <end position="65"/>
    </location>
</feature>
<keyword evidence="1" id="KW-0472">Membrane</keyword>
<sequence length="100" mass="11469">MAPNGQDPGTEKRHRMLFTRPDQIRSDQIMLARRRGVIGFARIGRLLTKVFVFVFVFISLAPFYLRRKDRFWPPDPSIMAFSSTLLPCSGTFGHGRKKGV</sequence>
<evidence type="ECO:0000313" key="3">
    <source>
        <dbReference type="Proteomes" id="UP000799764"/>
    </source>
</evidence>
<gene>
    <name evidence="2" type="ORF">P171DRAFT_176563</name>
</gene>
<dbReference type="AlphaFoldDB" id="A0A9P4P421"/>
<evidence type="ECO:0008006" key="4">
    <source>
        <dbReference type="Google" id="ProtNLM"/>
    </source>
</evidence>
<accession>A0A9P4P421</accession>
<organism evidence="2 3">
    <name type="scientific">Karstenula rhodostoma CBS 690.94</name>
    <dbReference type="NCBI Taxonomy" id="1392251"/>
    <lineage>
        <taxon>Eukaryota</taxon>
        <taxon>Fungi</taxon>
        <taxon>Dikarya</taxon>
        <taxon>Ascomycota</taxon>
        <taxon>Pezizomycotina</taxon>
        <taxon>Dothideomycetes</taxon>
        <taxon>Pleosporomycetidae</taxon>
        <taxon>Pleosporales</taxon>
        <taxon>Massarineae</taxon>
        <taxon>Didymosphaeriaceae</taxon>
        <taxon>Karstenula</taxon>
    </lineage>
</organism>
<dbReference type="Proteomes" id="UP000799764">
    <property type="component" value="Unassembled WGS sequence"/>
</dbReference>
<name>A0A9P4P421_9PLEO</name>
<protein>
    <recommendedName>
        <fullName evidence="4">Transmembrane protein</fullName>
    </recommendedName>
</protein>
<keyword evidence="1" id="KW-0812">Transmembrane</keyword>
<keyword evidence="1" id="KW-1133">Transmembrane helix</keyword>
<evidence type="ECO:0000313" key="2">
    <source>
        <dbReference type="EMBL" id="KAF2437934.1"/>
    </source>
</evidence>
<reference evidence="2" key="1">
    <citation type="journal article" date="2020" name="Stud. Mycol.">
        <title>101 Dothideomycetes genomes: a test case for predicting lifestyles and emergence of pathogens.</title>
        <authorList>
            <person name="Haridas S."/>
            <person name="Albert R."/>
            <person name="Binder M."/>
            <person name="Bloem J."/>
            <person name="Labutti K."/>
            <person name="Salamov A."/>
            <person name="Andreopoulos B."/>
            <person name="Baker S."/>
            <person name="Barry K."/>
            <person name="Bills G."/>
            <person name="Bluhm B."/>
            <person name="Cannon C."/>
            <person name="Castanera R."/>
            <person name="Culley D."/>
            <person name="Daum C."/>
            <person name="Ezra D."/>
            <person name="Gonzalez J."/>
            <person name="Henrissat B."/>
            <person name="Kuo A."/>
            <person name="Liang C."/>
            <person name="Lipzen A."/>
            <person name="Lutzoni F."/>
            <person name="Magnuson J."/>
            <person name="Mondo S."/>
            <person name="Nolan M."/>
            <person name="Ohm R."/>
            <person name="Pangilinan J."/>
            <person name="Park H.-J."/>
            <person name="Ramirez L."/>
            <person name="Alfaro M."/>
            <person name="Sun H."/>
            <person name="Tritt A."/>
            <person name="Yoshinaga Y."/>
            <person name="Zwiers L.-H."/>
            <person name="Turgeon B."/>
            <person name="Goodwin S."/>
            <person name="Spatafora J."/>
            <person name="Crous P."/>
            <person name="Grigoriev I."/>
        </authorList>
    </citation>
    <scope>NUCLEOTIDE SEQUENCE</scope>
    <source>
        <strain evidence="2">CBS 690.94</strain>
    </source>
</reference>
<dbReference type="EMBL" id="MU001514">
    <property type="protein sequence ID" value="KAF2437934.1"/>
    <property type="molecule type" value="Genomic_DNA"/>
</dbReference>
<comment type="caution">
    <text evidence="2">The sequence shown here is derived from an EMBL/GenBank/DDBJ whole genome shotgun (WGS) entry which is preliminary data.</text>
</comment>
<proteinExistence type="predicted"/>
<keyword evidence="3" id="KW-1185">Reference proteome</keyword>
<evidence type="ECO:0000256" key="1">
    <source>
        <dbReference type="SAM" id="Phobius"/>
    </source>
</evidence>